<reference evidence="2 3" key="1">
    <citation type="submission" date="2020-03" db="EMBL/GenBank/DDBJ databases">
        <authorList>
            <person name="Lai Q."/>
        </authorList>
    </citation>
    <scope>NUCLEOTIDE SEQUENCE [LARGE SCALE GENOMIC DNA]</scope>
    <source>
        <strain evidence="2 3">CCUG 25036</strain>
    </source>
</reference>
<dbReference type="GO" id="GO:0043565">
    <property type="term" value="F:sequence-specific DNA binding"/>
    <property type="evidence" value="ECO:0007669"/>
    <property type="project" value="TreeGrafter"/>
</dbReference>
<dbReference type="NCBIfam" id="NF047646">
    <property type="entry name" value="REP_Tyr_transpos"/>
    <property type="match status" value="1"/>
</dbReference>
<dbReference type="InterPro" id="IPR052715">
    <property type="entry name" value="RAYT_transposase"/>
</dbReference>
<dbReference type="Pfam" id="PF01797">
    <property type="entry name" value="Y1_Tnp"/>
    <property type="match status" value="1"/>
</dbReference>
<comment type="caution">
    <text evidence="2">The sequence shown here is derived from an EMBL/GenBank/DDBJ whole genome shotgun (WGS) entry which is preliminary data.</text>
</comment>
<evidence type="ECO:0000259" key="1">
    <source>
        <dbReference type="SMART" id="SM01321"/>
    </source>
</evidence>
<dbReference type="GO" id="GO:0004803">
    <property type="term" value="F:transposase activity"/>
    <property type="evidence" value="ECO:0007669"/>
    <property type="project" value="InterPro"/>
</dbReference>
<protein>
    <submittedName>
        <fullName evidence="2">Transposase</fullName>
    </submittedName>
</protein>
<evidence type="ECO:0000313" key="2">
    <source>
        <dbReference type="EMBL" id="NII08774.1"/>
    </source>
</evidence>
<dbReference type="AlphaFoldDB" id="A0A7X5UE10"/>
<organism evidence="2 3">
    <name type="scientific">Luteibacter anthropi</name>
    <dbReference type="NCBI Taxonomy" id="564369"/>
    <lineage>
        <taxon>Bacteria</taxon>
        <taxon>Pseudomonadati</taxon>
        <taxon>Pseudomonadota</taxon>
        <taxon>Gammaproteobacteria</taxon>
        <taxon>Lysobacterales</taxon>
        <taxon>Rhodanobacteraceae</taxon>
        <taxon>Luteibacter</taxon>
    </lineage>
</organism>
<dbReference type="SMART" id="SM01321">
    <property type="entry name" value="Y1_Tnp"/>
    <property type="match status" value="1"/>
</dbReference>
<dbReference type="PANTHER" id="PTHR36966">
    <property type="entry name" value="REP-ASSOCIATED TYROSINE TRANSPOSASE"/>
    <property type="match status" value="1"/>
</dbReference>
<keyword evidence="3" id="KW-1185">Reference proteome</keyword>
<dbReference type="EMBL" id="JAARLZ010000015">
    <property type="protein sequence ID" value="NII08774.1"/>
    <property type="molecule type" value="Genomic_DNA"/>
</dbReference>
<name>A0A7X5UE10_9GAMM</name>
<proteinExistence type="predicted"/>
<evidence type="ECO:0000313" key="3">
    <source>
        <dbReference type="Proteomes" id="UP000490980"/>
    </source>
</evidence>
<dbReference type="Proteomes" id="UP000490980">
    <property type="component" value="Unassembled WGS sequence"/>
</dbReference>
<gene>
    <name evidence="2" type="ORF">HBF25_20505</name>
</gene>
<feature type="domain" description="Transposase IS200-like" evidence="1">
    <location>
        <begin position="17"/>
        <end position="131"/>
    </location>
</feature>
<dbReference type="RefSeq" id="WP_166952221.1">
    <property type="nucleotide sequence ID" value="NZ_JAARLZ010000015.1"/>
</dbReference>
<dbReference type="PANTHER" id="PTHR36966:SF1">
    <property type="entry name" value="REP-ASSOCIATED TYROSINE TRANSPOSASE"/>
    <property type="match status" value="1"/>
</dbReference>
<dbReference type="InterPro" id="IPR036515">
    <property type="entry name" value="Transposase_17_sf"/>
</dbReference>
<dbReference type="InterPro" id="IPR002686">
    <property type="entry name" value="Transposase_17"/>
</dbReference>
<dbReference type="SUPFAM" id="SSF143422">
    <property type="entry name" value="Transposase IS200-like"/>
    <property type="match status" value="1"/>
</dbReference>
<sequence length="152" mass="17634">MTFNTGHSRLRHGRVSETDRIYLVTTVTWNRAPVFRDYRAARIAARIIHGRSTWRQAECLAWVLMPDHWHGLLRLDDGGDLSKAVGKMKSLVARAFREEGRTSPLWQRAFHDRALREDDDLKAAARYIVANPLRAGLVHRIGDYPYWNAVWL</sequence>
<dbReference type="GO" id="GO:0006313">
    <property type="term" value="P:DNA transposition"/>
    <property type="evidence" value="ECO:0007669"/>
    <property type="project" value="InterPro"/>
</dbReference>
<dbReference type="Gene3D" id="3.30.70.1290">
    <property type="entry name" value="Transposase IS200-like"/>
    <property type="match status" value="1"/>
</dbReference>
<accession>A0A7X5UE10</accession>